<comment type="caution">
    <text evidence="7">The sequence shown here is derived from an EMBL/GenBank/DDBJ whole genome shotgun (WGS) entry which is preliminary data.</text>
</comment>
<evidence type="ECO:0000256" key="2">
    <source>
        <dbReference type="ARBA" id="ARBA00022737"/>
    </source>
</evidence>
<feature type="coiled-coil region" evidence="4">
    <location>
        <begin position="638"/>
        <end position="691"/>
    </location>
</feature>
<organism evidence="7 8">
    <name type="scientific">Batrachochytrium salamandrivorans</name>
    <dbReference type="NCBI Taxonomy" id="1357716"/>
    <lineage>
        <taxon>Eukaryota</taxon>
        <taxon>Fungi</taxon>
        <taxon>Fungi incertae sedis</taxon>
        <taxon>Chytridiomycota</taxon>
        <taxon>Chytridiomycota incertae sedis</taxon>
        <taxon>Chytridiomycetes</taxon>
        <taxon>Rhizophydiales</taxon>
        <taxon>Rhizophydiales incertae sedis</taxon>
        <taxon>Batrachochytrium</taxon>
    </lineage>
</organism>
<evidence type="ECO:0008006" key="9">
    <source>
        <dbReference type="Google" id="ProtNLM"/>
    </source>
</evidence>
<evidence type="ECO:0000259" key="5">
    <source>
        <dbReference type="Pfam" id="PF23414"/>
    </source>
</evidence>
<dbReference type="InterPro" id="IPR052993">
    <property type="entry name" value="CFA-57"/>
</dbReference>
<evidence type="ECO:0000313" key="8">
    <source>
        <dbReference type="Proteomes" id="UP001648503"/>
    </source>
</evidence>
<dbReference type="Pfam" id="PF24555">
    <property type="entry name" value="CC4_CEP85"/>
    <property type="match status" value="1"/>
</dbReference>
<protein>
    <recommendedName>
        <fullName evidence="9">Cilia- and flagella-associated protein 57</fullName>
    </recommendedName>
</protein>
<dbReference type="InterPro" id="IPR011047">
    <property type="entry name" value="Quinoprotein_ADH-like_sf"/>
</dbReference>
<reference evidence="7 8" key="1">
    <citation type="submission" date="2021-02" db="EMBL/GenBank/DDBJ databases">
        <title>Variation within the Batrachochytrium salamandrivorans European outbreak.</title>
        <authorList>
            <person name="Kelly M."/>
            <person name="Pasmans F."/>
            <person name="Shea T.P."/>
            <person name="Munoz J.F."/>
            <person name="Carranza S."/>
            <person name="Cuomo C.A."/>
            <person name="Martel A."/>
        </authorList>
    </citation>
    <scope>NUCLEOTIDE SEQUENCE [LARGE SCALE GENOMIC DNA]</scope>
    <source>
        <strain evidence="7 8">AMFP18/2</strain>
    </source>
</reference>
<feature type="repeat" description="WD" evidence="3">
    <location>
        <begin position="452"/>
        <end position="493"/>
    </location>
</feature>
<keyword evidence="4" id="KW-0175">Coiled coil</keyword>
<keyword evidence="2" id="KW-0677">Repeat</keyword>
<feature type="coiled-coil region" evidence="4">
    <location>
        <begin position="779"/>
        <end position="806"/>
    </location>
</feature>
<accession>A0ABQ8EUZ3</accession>
<dbReference type="Gene3D" id="2.130.10.10">
    <property type="entry name" value="YVTN repeat-like/Quinoprotein amine dehydrogenase"/>
    <property type="match status" value="2"/>
</dbReference>
<dbReference type="PANTHER" id="PTHR32215">
    <property type="entry name" value="CILIA- AND FLAGELLA-ASSOCIATED PROTEIN 57"/>
    <property type="match status" value="1"/>
</dbReference>
<gene>
    <name evidence="7" type="ORF">BASA50_000039</name>
</gene>
<keyword evidence="8" id="KW-1185">Reference proteome</keyword>
<dbReference type="PROSITE" id="PS00678">
    <property type="entry name" value="WD_REPEATS_1"/>
    <property type="match status" value="1"/>
</dbReference>
<dbReference type="InterPro" id="IPR055442">
    <property type="entry name" value="Beta-prop_EML-like_2nd"/>
</dbReference>
<feature type="coiled-coil region" evidence="4">
    <location>
        <begin position="854"/>
        <end position="979"/>
    </location>
</feature>
<evidence type="ECO:0000259" key="6">
    <source>
        <dbReference type="Pfam" id="PF24555"/>
    </source>
</evidence>
<dbReference type="Proteomes" id="UP001648503">
    <property type="component" value="Unassembled WGS sequence"/>
</dbReference>
<dbReference type="PROSITE" id="PS50294">
    <property type="entry name" value="WD_REPEATS_REGION"/>
    <property type="match status" value="1"/>
</dbReference>
<dbReference type="PANTHER" id="PTHR32215:SF0">
    <property type="entry name" value="CILIA- AND FLAGELLA-ASSOCIATED PROTEIN 57"/>
    <property type="match status" value="1"/>
</dbReference>
<dbReference type="InterPro" id="IPR015943">
    <property type="entry name" value="WD40/YVTN_repeat-like_dom_sf"/>
</dbReference>
<dbReference type="SMART" id="SM00320">
    <property type="entry name" value="WD40"/>
    <property type="match status" value="7"/>
</dbReference>
<keyword evidence="1 3" id="KW-0853">WD repeat</keyword>
<evidence type="ECO:0000313" key="7">
    <source>
        <dbReference type="EMBL" id="KAH6586990.1"/>
    </source>
</evidence>
<evidence type="ECO:0000256" key="4">
    <source>
        <dbReference type="SAM" id="Coils"/>
    </source>
</evidence>
<dbReference type="EMBL" id="JAFCIX010000569">
    <property type="protein sequence ID" value="KAH6586990.1"/>
    <property type="molecule type" value="Genomic_DNA"/>
</dbReference>
<dbReference type="PROSITE" id="PS50082">
    <property type="entry name" value="WD_REPEATS_2"/>
    <property type="match status" value="2"/>
</dbReference>
<evidence type="ECO:0000256" key="3">
    <source>
        <dbReference type="PROSITE-ProRule" id="PRU00221"/>
    </source>
</evidence>
<feature type="domain" description="Centrosomal protein of 85 kDa-like CC4 coiled-coil" evidence="6">
    <location>
        <begin position="838"/>
        <end position="914"/>
    </location>
</feature>
<feature type="repeat" description="WD" evidence="3">
    <location>
        <begin position="329"/>
        <end position="370"/>
    </location>
</feature>
<sequence>MSIASVQHGHVFGIKTDIRDGLFYVEENTILYPAGSNIIINNVEQKTQRFIPISEPGDGISAVTVSARRHVFAVAEKSLQPSVHIYDLHNYRKRRQLFALETAQGKEFVSLSFSIDSKYLAAQLAAPDWLLHYYAWEKGKPIAIISSSPSPDQAVNQISINPFDGTQLCVIGQGFATFYRYSEGVLRPTPIKLPLHNYTCHCWITMEKMILGTQEGFIFMISNDEMTQQGVFLNNRPISSIQSIRSGFAVGGESGYVAVYEFNSPDWITFDLFRKIALPENSRVVTEMTPTASEGTLLVTVDTNQVFKISLSVSDLAKAEDFRFDAFSEAYHYGSVTGLDLCIRKPLIVTCSPDKSIRIWNYQTGTCELQKFFAEEAHSVALHPSGLYLLAGFSDKLRLMNVLMDDLRIVREFGIRSCRECRFSNGGHSFAAAHGNIIQIFSAWTYDNIDNLKGHNGKVKSLYWTPDDGSLVSAGSDGAVYTWNISQFKRENEHILKTCSYNSAVCSSNGKVVYAIGSDKYIKEITESTVTKEFESNTVLTQIAISNSGRMMFVGTTTGAIRAMRFPFGDQFDYQEHQAHSAPITKLRVSYDDQFLFSTSEDGCVYMFRIADKDERGGLRRDPVTIFADEILITKSDMEEKTVIMAELQRNLDELKLEHEYQLRLKDMNFNEKLKEITEKYSQEIEGLKISTSVLRTEKEKEDVKHQEHLQNIKARQIQELHEVEIKYNQQLMGEYEKYQSQQDRVGSFQDKWQLQVRDFESSIQKTLAEMQVSAESRLNAKSTEIQRLMDDIQQQEREFNEITTQNEQDIDMEVMSVTSRYEKRLRAEREEGARLKGENGIMRKKFNTLNKDIDDNKAEIQRMHDNAKRLESIISVLEKDIQLLRKEMSDRDEHIQDKERKVYDLKKRNQELEKYKFVLDFRIKELKEQVEPRESHISVMSRQIQEINGELKFLNKEQTGLEEEIASYQIKLAETKKAYVSEHHKCQRMTAHIKKFRTDLQDAMQYFQDADVLKVAIKGLHSRFCKGDTGLSSIGIDGAVKNEYLHQHAKLKEHIGELRMAVDVKAAAFRMENVRTMAANQELIAEINMLRKDIKFKPQKTSDIKVISVKSRSGKLSSLKSVPVIMSESNDVGGISRLPPIPGTAITFSPPADTKTVSLVT</sequence>
<name>A0ABQ8EUZ3_9FUNG</name>
<feature type="domain" description="EML-like second beta-propeller" evidence="5">
    <location>
        <begin position="337"/>
        <end position="609"/>
    </location>
</feature>
<dbReference type="InterPro" id="IPR019775">
    <property type="entry name" value="WD40_repeat_CS"/>
</dbReference>
<dbReference type="InterPro" id="IPR001680">
    <property type="entry name" value="WD40_rpt"/>
</dbReference>
<dbReference type="SUPFAM" id="SSF50998">
    <property type="entry name" value="Quinoprotein alcohol dehydrogenase-like"/>
    <property type="match status" value="2"/>
</dbReference>
<dbReference type="Pfam" id="PF23414">
    <property type="entry name" value="Beta-prop_EML_2"/>
    <property type="match status" value="1"/>
</dbReference>
<dbReference type="Gene3D" id="1.10.287.1490">
    <property type="match status" value="1"/>
</dbReference>
<dbReference type="InterPro" id="IPR058190">
    <property type="entry name" value="CC4_CEP85"/>
</dbReference>
<proteinExistence type="predicted"/>
<dbReference type="SUPFAM" id="SSF57997">
    <property type="entry name" value="Tropomyosin"/>
    <property type="match status" value="1"/>
</dbReference>
<evidence type="ECO:0000256" key="1">
    <source>
        <dbReference type="ARBA" id="ARBA00022574"/>
    </source>
</evidence>